<evidence type="ECO:0000256" key="1">
    <source>
        <dbReference type="SAM" id="Coils"/>
    </source>
</evidence>
<keyword evidence="1" id="KW-0175">Coiled coil</keyword>
<organism evidence="2 3">
    <name type="scientific">Streptococcus pantholopis</name>
    <dbReference type="NCBI Taxonomy" id="1811193"/>
    <lineage>
        <taxon>Bacteria</taxon>
        <taxon>Bacillati</taxon>
        <taxon>Bacillota</taxon>
        <taxon>Bacilli</taxon>
        <taxon>Lactobacillales</taxon>
        <taxon>Streptococcaceae</taxon>
        <taxon>Streptococcus</taxon>
    </lineage>
</organism>
<dbReference type="KEGG" id="spat:A0O21_01905"/>
<proteinExistence type="predicted"/>
<dbReference type="RefSeq" id="WP_067060493.1">
    <property type="nucleotide sequence ID" value="NZ_CP014699.1"/>
</dbReference>
<evidence type="ECO:0000313" key="2">
    <source>
        <dbReference type="EMBL" id="AND78866.1"/>
    </source>
</evidence>
<reference evidence="3" key="2">
    <citation type="submission" date="2016-03" db="EMBL/GenBank/DDBJ databases">
        <title>Streptococcus antelopensis sp. nov., isolated from the feces of the Tibetan antelope (Pantholops hodgsonii) in Hoh Xil National Nature Reserve, Qinghai, China.</title>
        <authorList>
            <person name="Bai X."/>
        </authorList>
    </citation>
    <scope>NUCLEOTIDE SEQUENCE [LARGE SCALE GENOMIC DNA]</scope>
    <source>
        <strain evidence="3">TA 26</strain>
    </source>
</reference>
<dbReference type="OrthoDB" id="583824at2"/>
<gene>
    <name evidence="2" type="ORF">A0O21_01905</name>
</gene>
<keyword evidence="3" id="KW-1185">Reference proteome</keyword>
<dbReference type="STRING" id="1811193.A0O21_01905"/>
<name>A0A172Q5Z1_9STRE</name>
<sequence length="172" mass="20140">MTDKEEQLTQEHLERVKAIDEAVWRCEDMQQEASKRTENLANWLLGQCRDLPEAMPSHTIGALEDERDQLLRKIRQKEDELEEARTEETTAYNQAVEELQEQQKKERQQAEALSMLKRRLEFSIAHVAFLGLQSDKSKGRFRCESCRYEWEAELSSVTGRKSCQQCGISFEK</sequence>
<evidence type="ECO:0008006" key="4">
    <source>
        <dbReference type="Google" id="ProtNLM"/>
    </source>
</evidence>
<dbReference type="Proteomes" id="UP000077317">
    <property type="component" value="Chromosome"/>
</dbReference>
<feature type="coiled-coil region" evidence="1">
    <location>
        <begin position="60"/>
        <end position="119"/>
    </location>
</feature>
<accession>A0A172Q5Z1</accession>
<reference evidence="2 3" key="1">
    <citation type="journal article" date="2016" name="Int. J. Syst. Evol. Microbiol.">
        <title>Streptococcuspantholopis sp. nov., isolated from faeces of the Tibetan antelope (Pantholops hodgsonii).</title>
        <authorList>
            <person name="Bai X."/>
            <person name="Xiong Y."/>
            <person name="Lu S."/>
            <person name="Jin D."/>
            <person name="Lai X."/>
            <person name="Yang J."/>
            <person name="Niu L."/>
            <person name="Hu S."/>
            <person name="Meng X."/>
            <person name="Pu J."/>
            <person name="Ye C."/>
            <person name="Xu J."/>
        </authorList>
    </citation>
    <scope>NUCLEOTIDE SEQUENCE [LARGE SCALE GENOMIC DNA]</scope>
    <source>
        <strain evidence="2 3">TA 26</strain>
    </source>
</reference>
<evidence type="ECO:0000313" key="3">
    <source>
        <dbReference type="Proteomes" id="UP000077317"/>
    </source>
</evidence>
<dbReference type="EMBL" id="CP014699">
    <property type="protein sequence ID" value="AND78866.1"/>
    <property type="molecule type" value="Genomic_DNA"/>
</dbReference>
<dbReference type="AlphaFoldDB" id="A0A172Q5Z1"/>
<protein>
    <recommendedName>
        <fullName evidence="4">Zinc ribbon domain protein</fullName>
    </recommendedName>
</protein>